<organism evidence="2 3">
    <name type="scientific">Sutcliffiella rhizosphaerae</name>
    <dbReference type="NCBI Taxonomy" id="2880967"/>
    <lineage>
        <taxon>Bacteria</taxon>
        <taxon>Bacillati</taxon>
        <taxon>Bacillota</taxon>
        <taxon>Bacilli</taxon>
        <taxon>Bacillales</taxon>
        <taxon>Bacillaceae</taxon>
        <taxon>Sutcliffiella</taxon>
    </lineage>
</organism>
<keyword evidence="1" id="KW-0472">Membrane</keyword>
<reference evidence="2 3" key="1">
    <citation type="submission" date="2021-10" db="EMBL/GenBank/DDBJ databases">
        <authorList>
            <person name="Criscuolo A."/>
        </authorList>
    </citation>
    <scope>NUCLEOTIDE SEQUENCE [LARGE SCALE GENOMIC DNA]</scope>
    <source>
        <strain evidence="3">CIP 111883</strain>
    </source>
</reference>
<keyword evidence="1" id="KW-0812">Transmembrane</keyword>
<dbReference type="Proteomes" id="UP000789833">
    <property type="component" value="Unassembled WGS sequence"/>
</dbReference>
<gene>
    <name evidence="2" type="ORF">BACCIP111883_02102</name>
</gene>
<dbReference type="EMBL" id="CAKJTJ010000009">
    <property type="protein sequence ID" value="CAG9621330.1"/>
    <property type="molecule type" value="Genomic_DNA"/>
</dbReference>
<protein>
    <submittedName>
        <fullName evidence="2">Uncharacterized protein</fullName>
    </submittedName>
</protein>
<name>A0ABN8A897_9BACI</name>
<keyword evidence="1" id="KW-1133">Transmembrane helix</keyword>
<feature type="transmembrane region" description="Helical" evidence="1">
    <location>
        <begin position="20"/>
        <end position="41"/>
    </location>
</feature>
<keyword evidence="3" id="KW-1185">Reference proteome</keyword>
<evidence type="ECO:0000256" key="1">
    <source>
        <dbReference type="SAM" id="Phobius"/>
    </source>
</evidence>
<sequence length="70" mass="8205">MSIFLSLATFFSQYYVAHETLINLLTGVFLYNLILFLSTIIPFRYPKWWHPVGGMPSDGYRVYLALKKQL</sequence>
<dbReference type="RefSeq" id="WP_230501222.1">
    <property type="nucleotide sequence ID" value="NZ_CAKJTJ010000009.1"/>
</dbReference>
<proteinExistence type="predicted"/>
<comment type="caution">
    <text evidence="2">The sequence shown here is derived from an EMBL/GenBank/DDBJ whole genome shotgun (WGS) entry which is preliminary data.</text>
</comment>
<accession>A0ABN8A897</accession>
<evidence type="ECO:0000313" key="2">
    <source>
        <dbReference type="EMBL" id="CAG9621330.1"/>
    </source>
</evidence>
<evidence type="ECO:0000313" key="3">
    <source>
        <dbReference type="Proteomes" id="UP000789833"/>
    </source>
</evidence>